<proteinExistence type="predicted"/>
<feature type="domain" description="N-acetyltransferase" evidence="1">
    <location>
        <begin position="51"/>
        <end position="215"/>
    </location>
</feature>
<sequence length="215" mass="23485">MRVIQGRRFDYVVKVAKNSAELRSVASLRSRVFREDYDRVIKMDDSLQGVQRDRVLSTVEWDRLERRTQGGLVCVGAWLGEKCEVELEERILEESDRSAQLVGGGPVIGALDVVFGADGAEDLPQDVRSSGQGLLAYVSNVGVLGPCRCTGVAGSLLNFAVEAAATRSASRVYTHAIDLHGRSSLYHKHGFRRVSEAAAELEGHSGAVLLCKELR</sequence>
<accession>A0AAX4PES9</accession>
<evidence type="ECO:0000313" key="2">
    <source>
        <dbReference type="EMBL" id="WZN64470.1"/>
    </source>
</evidence>
<dbReference type="EMBL" id="CP151509">
    <property type="protein sequence ID" value="WZN64470.1"/>
    <property type="molecule type" value="Genomic_DNA"/>
</dbReference>
<dbReference type="GO" id="GO:0016747">
    <property type="term" value="F:acyltransferase activity, transferring groups other than amino-acyl groups"/>
    <property type="evidence" value="ECO:0007669"/>
    <property type="project" value="InterPro"/>
</dbReference>
<organism evidence="2 3">
    <name type="scientific">Chloropicon roscoffensis</name>
    <dbReference type="NCBI Taxonomy" id="1461544"/>
    <lineage>
        <taxon>Eukaryota</taxon>
        <taxon>Viridiplantae</taxon>
        <taxon>Chlorophyta</taxon>
        <taxon>Chloropicophyceae</taxon>
        <taxon>Chloropicales</taxon>
        <taxon>Chloropicaceae</taxon>
        <taxon>Chloropicon</taxon>
    </lineage>
</organism>
<evidence type="ECO:0000313" key="3">
    <source>
        <dbReference type="Proteomes" id="UP001472866"/>
    </source>
</evidence>
<dbReference type="PROSITE" id="PS51186">
    <property type="entry name" value="GNAT"/>
    <property type="match status" value="1"/>
</dbReference>
<dbReference type="AlphaFoldDB" id="A0AAX4PES9"/>
<protein>
    <recommendedName>
        <fullName evidence="1">N-acetyltransferase domain-containing protein</fullName>
    </recommendedName>
</protein>
<dbReference type="Proteomes" id="UP001472866">
    <property type="component" value="Chromosome 09"/>
</dbReference>
<evidence type="ECO:0000259" key="1">
    <source>
        <dbReference type="PROSITE" id="PS51186"/>
    </source>
</evidence>
<reference evidence="2 3" key="1">
    <citation type="submission" date="2024-03" db="EMBL/GenBank/DDBJ databases">
        <title>Complete genome sequence of the green alga Chloropicon roscoffensis RCC1871.</title>
        <authorList>
            <person name="Lemieux C."/>
            <person name="Pombert J.-F."/>
            <person name="Otis C."/>
            <person name="Turmel M."/>
        </authorList>
    </citation>
    <scope>NUCLEOTIDE SEQUENCE [LARGE SCALE GENOMIC DNA]</scope>
    <source>
        <strain evidence="2 3">RCC1871</strain>
    </source>
</reference>
<dbReference type="Gene3D" id="3.40.630.30">
    <property type="match status" value="1"/>
</dbReference>
<dbReference type="SUPFAM" id="SSF55729">
    <property type="entry name" value="Acyl-CoA N-acyltransferases (Nat)"/>
    <property type="match status" value="1"/>
</dbReference>
<gene>
    <name evidence="2" type="ORF">HKI87_09g60260</name>
</gene>
<keyword evidence="3" id="KW-1185">Reference proteome</keyword>
<dbReference type="InterPro" id="IPR000182">
    <property type="entry name" value="GNAT_dom"/>
</dbReference>
<dbReference type="InterPro" id="IPR016181">
    <property type="entry name" value="Acyl_CoA_acyltransferase"/>
</dbReference>
<name>A0AAX4PES9_9CHLO</name>